<dbReference type="Proteomes" id="UP000562352">
    <property type="component" value="Unassembled WGS sequence"/>
</dbReference>
<comment type="similarity">
    <text evidence="2">Belongs to the bacterial solute-binding protein 1 family.</text>
</comment>
<name>A0A841DJW2_PLAVE</name>
<evidence type="ECO:0000313" key="7">
    <source>
        <dbReference type="Proteomes" id="UP000562352"/>
    </source>
</evidence>
<dbReference type="RefSeq" id="WP_184948139.1">
    <property type="nucleotide sequence ID" value="NZ_BAAAWZ010000001.1"/>
</dbReference>
<accession>A0A841DJW2</accession>
<sequence>MRVFRLGATALTIVMVSATLTACAGNEEETSGPGPVTLTYALWADNQLPAYKQCADAFTRKNPNIAINITQAAWDQYWQNLTTQIASGEAPDVFTDHVAYYPQFVVRNQILDIQPYVERDKVDLAQYQSGLADLWMRDGKRYGLPKDWDTMAIVYNQDILSKAKVKPAELQDISWNPEDGGDFEKLIARLTLDEQGHNGLDPAFDKSKIKVYGFLPEMNDGAHGQNGWGNFAHSAGFSYLDKNPWGSHYNYDDPRLAATVDWYGRLVDKGYAPKFDKQSTLGRDAVMEAGKGAMTITGSWMVTVYTDQKAKQKYAFAPLPVGPQGRKSAINGLSDAIYAGTEHKNEAWQWVKFLASTECQDLVAQNAVVFPAIKTSSDKALAAHQAAGRDVHVFVDEAKAANGTFILPMTDKANEIGEIVQNAMQSVWLDQTDAKTALSAANKQVNGLLS</sequence>
<dbReference type="Pfam" id="PF13416">
    <property type="entry name" value="SBP_bac_8"/>
    <property type="match status" value="1"/>
</dbReference>
<dbReference type="PROSITE" id="PS51257">
    <property type="entry name" value="PROKAR_LIPOPROTEIN"/>
    <property type="match status" value="1"/>
</dbReference>
<dbReference type="CDD" id="cd13585">
    <property type="entry name" value="PBP2_TMBP_like"/>
    <property type="match status" value="1"/>
</dbReference>
<keyword evidence="7" id="KW-1185">Reference proteome</keyword>
<evidence type="ECO:0000256" key="4">
    <source>
        <dbReference type="ARBA" id="ARBA00022729"/>
    </source>
</evidence>
<gene>
    <name evidence="6" type="ORF">FHS22_006718</name>
</gene>
<keyword evidence="6" id="KW-0762">Sugar transport</keyword>
<proteinExistence type="inferred from homology"/>
<evidence type="ECO:0000256" key="2">
    <source>
        <dbReference type="ARBA" id="ARBA00008520"/>
    </source>
</evidence>
<feature type="signal peptide" evidence="5">
    <location>
        <begin position="1"/>
        <end position="24"/>
    </location>
</feature>
<protein>
    <submittedName>
        <fullName evidence="6">Multiple sugar transport system substrate-binding protein</fullName>
    </submittedName>
</protein>
<dbReference type="SUPFAM" id="SSF53850">
    <property type="entry name" value="Periplasmic binding protein-like II"/>
    <property type="match status" value="1"/>
</dbReference>
<evidence type="ECO:0000256" key="1">
    <source>
        <dbReference type="ARBA" id="ARBA00004196"/>
    </source>
</evidence>
<dbReference type="PANTHER" id="PTHR43649">
    <property type="entry name" value="ARABINOSE-BINDING PROTEIN-RELATED"/>
    <property type="match status" value="1"/>
</dbReference>
<evidence type="ECO:0000256" key="5">
    <source>
        <dbReference type="SAM" id="SignalP"/>
    </source>
</evidence>
<dbReference type="Gene3D" id="3.40.190.10">
    <property type="entry name" value="Periplasmic binding protein-like II"/>
    <property type="match status" value="1"/>
</dbReference>
<dbReference type="EMBL" id="JACHJJ010000032">
    <property type="protein sequence ID" value="MBB5967416.1"/>
    <property type="molecule type" value="Genomic_DNA"/>
</dbReference>
<comment type="caution">
    <text evidence="6">The sequence shown here is derived from an EMBL/GenBank/DDBJ whole genome shotgun (WGS) entry which is preliminary data.</text>
</comment>
<reference evidence="6 7" key="1">
    <citation type="submission" date="2020-08" db="EMBL/GenBank/DDBJ databases">
        <title>Genomic Encyclopedia of Type Strains, Phase III (KMG-III): the genomes of soil and plant-associated and newly described type strains.</title>
        <authorList>
            <person name="Whitman W."/>
        </authorList>
    </citation>
    <scope>NUCLEOTIDE SEQUENCE [LARGE SCALE GENOMIC DNA]</scope>
    <source>
        <strain evidence="6 7">CECT 3303</strain>
    </source>
</reference>
<keyword evidence="4 5" id="KW-0732">Signal</keyword>
<dbReference type="InterPro" id="IPR006059">
    <property type="entry name" value="SBP"/>
</dbReference>
<evidence type="ECO:0000313" key="6">
    <source>
        <dbReference type="EMBL" id="MBB5967416.1"/>
    </source>
</evidence>
<feature type="chain" id="PRO_5032988195" evidence="5">
    <location>
        <begin position="25"/>
        <end position="450"/>
    </location>
</feature>
<dbReference type="GO" id="GO:0030313">
    <property type="term" value="C:cell envelope"/>
    <property type="evidence" value="ECO:0007669"/>
    <property type="project" value="UniProtKB-SubCell"/>
</dbReference>
<organism evidence="6 7">
    <name type="scientific">Planomonospora venezuelensis</name>
    <dbReference type="NCBI Taxonomy" id="1999"/>
    <lineage>
        <taxon>Bacteria</taxon>
        <taxon>Bacillati</taxon>
        <taxon>Actinomycetota</taxon>
        <taxon>Actinomycetes</taxon>
        <taxon>Streptosporangiales</taxon>
        <taxon>Streptosporangiaceae</taxon>
        <taxon>Planomonospora</taxon>
    </lineage>
</organism>
<keyword evidence="3" id="KW-0813">Transport</keyword>
<dbReference type="AlphaFoldDB" id="A0A841DJW2"/>
<dbReference type="PANTHER" id="PTHR43649:SF31">
    <property type="entry name" value="SN-GLYCEROL-3-PHOSPHATE-BINDING PERIPLASMIC PROTEIN UGPB"/>
    <property type="match status" value="1"/>
</dbReference>
<comment type="subcellular location">
    <subcellularLocation>
        <location evidence="1">Cell envelope</location>
    </subcellularLocation>
</comment>
<evidence type="ECO:0000256" key="3">
    <source>
        <dbReference type="ARBA" id="ARBA00022448"/>
    </source>
</evidence>
<dbReference type="InterPro" id="IPR050490">
    <property type="entry name" value="Bact_solute-bd_prot1"/>
</dbReference>